<evidence type="ECO:0000313" key="3">
    <source>
        <dbReference type="Proteomes" id="UP001241605"/>
    </source>
</evidence>
<proteinExistence type="predicted"/>
<protein>
    <submittedName>
        <fullName evidence="2">Surface lipoprotein assembly modifier</fullName>
    </submittedName>
</protein>
<dbReference type="Pfam" id="PF14559">
    <property type="entry name" value="TPR_19"/>
    <property type="match status" value="1"/>
</dbReference>
<gene>
    <name evidence="2" type="ORF">QF118_07775</name>
</gene>
<dbReference type="Proteomes" id="UP001241605">
    <property type="component" value="Chromosome"/>
</dbReference>
<evidence type="ECO:0000259" key="1">
    <source>
        <dbReference type="Pfam" id="PF04575"/>
    </source>
</evidence>
<reference evidence="2 3" key="1">
    <citation type="submission" date="2023-05" db="EMBL/GenBank/DDBJ databases">
        <title>YMD87, complete Genome.</title>
        <authorList>
            <person name="Zhang J."/>
            <person name="Xu X."/>
        </authorList>
    </citation>
    <scope>NUCLEOTIDE SEQUENCE [LARGE SCALE GENOMIC DNA]</scope>
    <source>
        <strain evidence="2 3">YMD87</strain>
    </source>
</reference>
<organism evidence="2 3">
    <name type="scientific">Tropicibacter oceani</name>
    <dbReference type="NCBI Taxonomy" id="3058420"/>
    <lineage>
        <taxon>Bacteria</taxon>
        <taxon>Pseudomonadati</taxon>
        <taxon>Pseudomonadota</taxon>
        <taxon>Alphaproteobacteria</taxon>
        <taxon>Rhodobacterales</taxon>
        <taxon>Roseobacteraceae</taxon>
        <taxon>Tropicibacter</taxon>
    </lineage>
</organism>
<name>A0ABY8QLC3_9RHOB</name>
<dbReference type="SUPFAM" id="SSF48452">
    <property type="entry name" value="TPR-like"/>
    <property type="match status" value="1"/>
</dbReference>
<accession>A0ABY8QLC3</accession>
<keyword evidence="3" id="KW-1185">Reference proteome</keyword>
<dbReference type="Pfam" id="PF04575">
    <property type="entry name" value="SlipAM"/>
    <property type="match status" value="1"/>
</dbReference>
<dbReference type="EMBL" id="CP124616">
    <property type="protein sequence ID" value="WGW05435.1"/>
    <property type="molecule type" value="Genomic_DNA"/>
</dbReference>
<feature type="domain" description="Surface lipoprotein assembly modifier C-terminal" evidence="1">
    <location>
        <begin position="266"/>
        <end position="448"/>
    </location>
</feature>
<keyword evidence="2" id="KW-0449">Lipoprotein</keyword>
<sequence length="448" mass="49118">MACVLVLSGPGVGPGAAQAETRLSLDEARDVAGRLLQMGRPREALMLAEGVLQGAPGDVPALVLKSRALRDLGRFKDARKAAAAARAAAENDKDRFFAALVTAQARASDGDKGIAQYWLRYAAQVAPDDDLRAVAVRDFRFVRKTTPWRLKASVFAEPSDNLNGAPKTNEFTFAGLTFENPAAVPLSGMRYGADVQFTYRIPLSQRSRVNLGAFGGIERVQFSTSAKAKVPTIRNEDYSRDRLGLSLGYERMGDGGDWLAKGEVAVARYWAGGMPSSDAVMVNAAYQRKLLGRWQGGLRLGYEDETRHDLATRSSTTRSIGASLSHPFAMGALTLDLEQSDTRSQSRLVARETARATLGYQMGKPVLGMLPRLSLSYEDVRFDQSPFGFWVDPREDKEWAMSVDVLLPKVDYFGFAPEIGLSFRDRSSNYSLYETQSTDLRLGLKSVF</sequence>
<dbReference type="InterPro" id="IPR007655">
    <property type="entry name" value="Slam_C"/>
</dbReference>
<dbReference type="RefSeq" id="WP_282302059.1">
    <property type="nucleotide sequence ID" value="NZ_CP124616.1"/>
</dbReference>
<evidence type="ECO:0000313" key="2">
    <source>
        <dbReference type="EMBL" id="WGW05435.1"/>
    </source>
</evidence>
<dbReference type="InterPro" id="IPR011990">
    <property type="entry name" value="TPR-like_helical_dom_sf"/>
</dbReference>
<dbReference type="Gene3D" id="1.25.40.10">
    <property type="entry name" value="Tetratricopeptide repeat domain"/>
    <property type="match status" value="1"/>
</dbReference>